<evidence type="ECO:0000256" key="1">
    <source>
        <dbReference type="ARBA" id="ARBA00023015"/>
    </source>
</evidence>
<dbReference type="InterPro" id="IPR035418">
    <property type="entry name" value="AraC-bd_2"/>
</dbReference>
<proteinExistence type="predicted"/>
<sequence>MSSEAPSPLAAFQRHSTMVVAPELRFDYWRSLHPSIALDLPQGRHAGDYRANLINASSTEGTVLGWCTNDDTSAHFAQDNTDFVLVSLTLAGEARLQQADGQRHRVTSQSGLVVLDSCQPLSSLAMQHSMLYLMIPRPQVKARAPDALTRAESSPFSLPDNAMTRLLTTHLLGVIKEQEALAGEDLACALDTARDMSLVALAQLKGPLSLEWEATQRQSLLKAACRYIELHASEPGLDVARIAHALGCSRAGLYRAFAAHPESVAETLRRTRLEQARARLKTRHPPSIDQLSYHCGYLNAASFTRAFKRQYGASPQDWHREWCERQLLL</sequence>
<dbReference type="PROSITE" id="PS01124">
    <property type="entry name" value="HTH_ARAC_FAMILY_2"/>
    <property type="match status" value="1"/>
</dbReference>
<evidence type="ECO:0000259" key="4">
    <source>
        <dbReference type="PROSITE" id="PS01124"/>
    </source>
</evidence>
<protein>
    <recommendedName>
        <fullName evidence="4">HTH araC/xylS-type domain-containing protein</fullName>
    </recommendedName>
</protein>
<dbReference type="EMBL" id="PXNS01000012">
    <property type="protein sequence ID" value="PTL92376.1"/>
    <property type="molecule type" value="Genomic_DNA"/>
</dbReference>
<keyword evidence="3" id="KW-0804">Transcription</keyword>
<evidence type="ECO:0000256" key="2">
    <source>
        <dbReference type="ARBA" id="ARBA00023125"/>
    </source>
</evidence>
<accession>A0ABX5IVG3</accession>
<organism evidence="5 6">
    <name type="scientific">Halomonas litopenaei</name>
    <dbReference type="NCBI Taxonomy" id="2109328"/>
    <lineage>
        <taxon>Bacteria</taxon>
        <taxon>Pseudomonadati</taxon>
        <taxon>Pseudomonadota</taxon>
        <taxon>Gammaproteobacteria</taxon>
        <taxon>Oceanospirillales</taxon>
        <taxon>Halomonadaceae</taxon>
        <taxon>Halomonas</taxon>
    </lineage>
</organism>
<gene>
    <name evidence="5" type="ORF">C6W88_17635</name>
</gene>
<name>A0ABX5IVG3_9GAMM</name>
<dbReference type="InterPro" id="IPR018060">
    <property type="entry name" value="HTH_AraC"/>
</dbReference>
<dbReference type="InterPro" id="IPR018062">
    <property type="entry name" value="HTH_AraC-typ_CS"/>
</dbReference>
<dbReference type="RefSeq" id="WP_108133416.1">
    <property type="nucleotide sequence ID" value="NZ_PXNS01000012.1"/>
</dbReference>
<dbReference type="InterPro" id="IPR009057">
    <property type="entry name" value="Homeodomain-like_sf"/>
</dbReference>
<comment type="caution">
    <text evidence="5">The sequence shown here is derived from an EMBL/GenBank/DDBJ whole genome shotgun (WGS) entry which is preliminary data.</text>
</comment>
<keyword evidence="6" id="KW-1185">Reference proteome</keyword>
<reference evidence="5 6" key="1">
    <citation type="submission" date="2018-03" db="EMBL/GenBank/DDBJ databases">
        <authorList>
            <person name="Zhou J."/>
            <person name="Li X."/>
            <person name="Xue M."/>
            <person name="Yin J."/>
        </authorList>
    </citation>
    <scope>NUCLEOTIDE SEQUENCE [LARGE SCALE GENOMIC DNA]</scope>
    <source>
        <strain evidence="5 6">SYSU ZJ2214</strain>
    </source>
</reference>
<dbReference type="Gene3D" id="1.10.10.60">
    <property type="entry name" value="Homeodomain-like"/>
    <property type="match status" value="1"/>
</dbReference>
<dbReference type="InterPro" id="IPR050204">
    <property type="entry name" value="AraC_XylS_family_regulators"/>
</dbReference>
<evidence type="ECO:0000313" key="5">
    <source>
        <dbReference type="EMBL" id="PTL92376.1"/>
    </source>
</evidence>
<dbReference type="Pfam" id="PF12833">
    <property type="entry name" value="HTH_18"/>
    <property type="match status" value="1"/>
</dbReference>
<dbReference type="PROSITE" id="PS00041">
    <property type="entry name" value="HTH_ARAC_FAMILY_1"/>
    <property type="match status" value="1"/>
</dbReference>
<evidence type="ECO:0000256" key="3">
    <source>
        <dbReference type="ARBA" id="ARBA00023163"/>
    </source>
</evidence>
<dbReference type="PANTHER" id="PTHR46796">
    <property type="entry name" value="HTH-TYPE TRANSCRIPTIONAL ACTIVATOR RHAS-RELATED"/>
    <property type="match status" value="1"/>
</dbReference>
<feature type="domain" description="HTH araC/xylS-type" evidence="4">
    <location>
        <begin position="222"/>
        <end position="321"/>
    </location>
</feature>
<dbReference type="Proteomes" id="UP000241895">
    <property type="component" value="Unassembled WGS sequence"/>
</dbReference>
<dbReference type="Pfam" id="PF14525">
    <property type="entry name" value="AraC_binding_2"/>
    <property type="match status" value="1"/>
</dbReference>
<dbReference type="SUPFAM" id="SSF46689">
    <property type="entry name" value="Homeodomain-like"/>
    <property type="match status" value="1"/>
</dbReference>
<dbReference type="SMART" id="SM00342">
    <property type="entry name" value="HTH_ARAC"/>
    <property type="match status" value="1"/>
</dbReference>
<keyword evidence="1" id="KW-0805">Transcription regulation</keyword>
<evidence type="ECO:0000313" key="6">
    <source>
        <dbReference type="Proteomes" id="UP000241895"/>
    </source>
</evidence>
<keyword evidence="2" id="KW-0238">DNA-binding</keyword>